<dbReference type="PANTHER" id="PTHR31793:SF37">
    <property type="entry name" value="ACYL-COA THIOESTER HYDROLASE YBGC"/>
    <property type="match status" value="1"/>
</dbReference>
<dbReference type="PIRSF" id="PIRSF003230">
    <property type="entry name" value="YbgC"/>
    <property type="match status" value="1"/>
</dbReference>
<dbReference type="PANTHER" id="PTHR31793">
    <property type="entry name" value="4-HYDROXYBENZOYL-COA THIOESTERASE FAMILY MEMBER"/>
    <property type="match status" value="1"/>
</dbReference>
<organism evidence="3 4">
    <name type="scientific">Sulfuricella denitrificans (strain DSM 22764 / NBRC 105220 / skB26)</name>
    <dbReference type="NCBI Taxonomy" id="1163617"/>
    <lineage>
        <taxon>Bacteria</taxon>
        <taxon>Pseudomonadati</taxon>
        <taxon>Pseudomonadota</taxon>
        <taxon>Betaproteobacteria</taxon>
        <taxon>Nitrosomonadales</taxon>
        <taxon>Sulfuricellaceae</taxon>
        <taxon>Sulfuricella</taxon>
    </lineage>
</organism>
<gene>
    <name evidence="3" type="ORF">SCD_n00672</name>
</gene>
<evidence type="ECO:0000313" key="4">
    <source>
        <dbReference type="Proteomes" id="UP000015559"/>
    </source>
</evidence>
<dbReference type="STRING" id="1163617.SCD_n00672"/>
<evidence type="ECO:0000256" key="1">
    <source>
        <dbReference type="ARBA" id="ARBA00005953"/>
    </source>
</evidence>
<evidence type="ECO:0000256" key="2">
    <source>
        <dbReference type="ARBA" id="ARBA00022801"/>
    </source>
</evidence>
<dbReference type="RefSeq" id="WP_009206538.1">
    <property type="nucleotide sequence ID" value="NC_022357.1"/>
</dbReference>
<dbReference type="OrthoDB" id="9808429at2"/>
<dbReference type="NCBIfam" id="TIGR00051">
    <property type="entry name" value="YbgC/FadM family acyl-CoA thioesterase"/>
    <property type="match status" value="1"/>
</dbReference>
<dbReference type="GO" id="GO:0047617">
    <property type="term" value="F:fatty acyl-CoA hydrolase activity"/>
    <property type="evidence" value="ECO:0007669"/>
    <property type="project" value="TreeGrafter"/>
</dbReference>
<dbReference type="eggNOG" id="COG0824">
    <property type="taxonomic scope" value="Bacteria"/>
</dbReference>
<keyword evidence="2" id="KW-0378">Hydrolase</keyword>
<dbReference type="InterPro" id="IPR014166">
    <property type="entry name" value="Tol-Pal_acyl-CoA_thioesterase"/>
</dbReference>
<dbReference type="InterPro" id="IPR006684">
    <property type="entry name" value="YbgC/YbaW"/>
</dbReference>
<accession>S6AIZ3</accession>
<dbReference type="KEGG" id="sdr:SCD_n00672"/>
<dbReference type="Gene3D" id="3.10.129.10">
    <property type="entry name" value="Hotdog Thioesterase"/>
    <property type="match status" value="1"/>
</dbReference>
<dbReference type="CDD" id="cd00586">
    <property type="entry name" value="4HBT"/>
    <property type="match status" value="1"/>
</dbReference>
<dbReference type="InterPro" id="IPR050563">
    <property type="entry name" value="4-hydroxybenzoyl-CoA_TE"/>
</dbReference>
<sequence>MSDKATQDSGLGTQDCFAWPVRVYYEDTDSGGVVYYANYLKFMERARTEWLRDQGFEQTELLRDHSIIFVVREVHIEYLRPAMFNDLLTVTVNFHQAGRSWIELDQTAEHPENGVLVRARVKVVCVNGQTFKPVQIPAPVRERIERIS</sequence>
<dbReference type="SUPFAM" id="SSF54637">
    <property type="entry name" value="Thioesterase/thiol ester dehydrase-isomerase"/>
    <property type="match status" value="1"/>
</dbReference>
<dbReference type="NCBIfam" id="TIGR02799">
    <property type="entry name" value="thio_ybgC"/>
    <property type="match status" value="1"/>
</dbReference>
<name>S6AIZ3_SULDS</name>
<dbReference type="FunFam" id="3.10.129.10:FF:000004">
    <property type="entry name" value="Tol-pal system-associated acyl-CoA thioesterase"/>
    <property type="match status" value="1"/>
</dbReference>
<evidence type="ECO:0000313" key="3">
    <source>
        <dbReference type="EMBL" id="BAN34514.1"/>
    </source>
</evidence>
<keyword evidence="4" id="KW-1185">Reference proteome</keyword>
<dbReference type="Pfam" id="PF13279">
    <property type="entry name" value="4HBT_2"/>
    <property type="match status" value="1"/>
</dbReference>
<dbReference type="HOGENOM" id="CLU_101141_7_1_4"/>
<comment type="similarity">
    <text evidence="1">Belongs to the 4-hydroxybenzoyl-CoA thioesterase family.</text>
</comment>
<protein>
    <submittedName>
        <fullName evidence="3">4-hydroxybenzoyl-CoA thioesterase</fullName>
    </submittedName>
</protein>
<dbReference type="Proteomes" id="UP000015559">
    <property type="component" value="Chromosome"/>
</dbReference>
<dbReference type="InterPro" id="IPR029069">
    <property type="entry name" value="HotDog_dom_sf"/>
</dbReference>
<proteinExistence type="inferred from homology"/>
<reference evidence="3 4" key="1">
    <citation type="journal article" date="2012" name="Appl. Environ. Microbiol.">
        <title>Draft genome sequence of a psychrotolerant sulfur-oxidizing bacterium, Sulfuricella denitrificans skB26, and proteomic insights into cold adaptation.</title>
        <authorList>
            <person name="Watanabe T."/>
            <person name="Kojima H."/>
            <person name="Fukui M."/>
        </authorList>
    </citation>
    <scope>NUCLEOTIDE SEQUENCE [LARGE SCALE GENOMIC DNA]</scope>
    <source>
        <strain evidence="4">skB26</strain>
    </source>
</reference>
<dbReference type="EMBL" id="AP013066">
    <property type="protein sequence ID" value="BAN34514.1"/>
    <property type="molecule type" value="Genomic_DNA"/>
</dbReference>
<dbReference type="AlphaFoldDB" id="S6AIZ3"/>